<evidence type="ECO:0008006" key="5">
    <source>
        <dbReference type="Google" id="ProtNLM"/>
    </source>
</evidence>
<evidence type="ECO:0000256" key="2">
    <source>
        <dbReference type="SAM" id="Phobius"/>
    </source>
</evidence>
<evidence type="ECO:0000256" key="1">
    <source>
        <dbReference type="SAM" id="MobiDB-lite"/>
    </source>
</evidence>
<reference evidence="3" key="1">
    <citation type="submission" date="2023-10" db="EMBL/GenBank/DDBJ databases">
        <authorList>
            <person name="Chen Y."/>
            <person name="Shah S."/>
            <person name="Dougan E. K."/>
            <person name="Thang M."/>
            <person name="Chan C."/>
        </authorList>
    </citation>
    <scope>NUCLEOTIDE SEQUENCE [LARGE SCALE GENOMIC DNA]</scope>
</reference>
<keyword evidence="2" id="KW-0472">Membrane</keyword>
<keyword evidence="2" id="KW-1133">Transmembrane helix</keyword>
<feature type="compositionally biased region" description="Low complexity" evidence="1">
    <location>
        <begin position="407"/>
        <end position="419"/>
    </location>
</feature>
<evidence type="ECO:0000313" key="4">
    <source>
        <dbReference type="Proteomes" id="UP001189429"/>
    </source>
</evidence>
<protein>
    <recommendedName>
        <fullName evidence="5">H(+)-exporting diphosphatase</fullName>
    </recommendedName>
</protein>
<accession>A0ABN9TKX8</accession>
<evidence type="ECO:0000313" key="3">
    <source>
        <dbReference type="EMBL" id="CAK0846351.1"/>
    </source>
</evidence>
<gene>
    <name evidence="3" type="ORF">PCOR1329_LOCUS39886</name>
</gene>
<dbReference type="Proteomes" id="UP001189429">
    <property type="component" value="Unassembled WGS sequence"/>
</dbReference>
<feature type="transmembrane region" description="Helical" evidence="2">
    <location>
        <begin position="6"/>
        <end position="29"/>
    </location>
</feature>
<name>A0ABN9TKX8_9DINO</name>
<dbReference type="EMBL" id="CAUYUJ010014817">
    <property type="protein sequence ID" value="CAK0846351.1"/>
    <property type="molecule type" value="Genomic_DNA"/>
</dbReference>
<feature type="compositionally biased region" description="Basic and acidic residues" evidence="1">
    <location>
        <begin position="285"/>
        <end position="299"/>
    </location>
</feature>
<keyword evidence="2" id="KW-0812">Transmembrane</keyword>
<organism evidence="3 4">
    <name type="scientific">Prorocentrum cordatum</name>
    <dbReference type="NCBI Taxonomy" id="2364126"/>
    <lineage>
        <taxon>Eukaryota</taxon>
        <taxon>Sar</taxon>
        <taxon>Alveolata</taxon>
        <taxon>Dinophyceae</taxon>
        <taxon>Prorocentrales</taxon>
        <taxon>Prorocentraceae</taxon>
        <taxon>Prorocentrum</taxon>
    </lineage>
</organism>
<feature type="region of interest" description="Disordered" evidence="1">
    <location>
        <begin position="382"/>
        <end position="446"/>
    </location>
</feature>
<sequence length="466" mass="50418">MASSLVTAVFTLLFDVAVLVVGLLVWWALRGQGSFDDKPRPLESITEKAYILFLRTCRDMCLTLTAVSAAMLVPYFRLSDFQVELNLPITGNFSAARLPEHSSDICAQPSLHATGRVNHHDGGAGCSLLCEELDLPMRDIFQCAMMCIMTVVNGGVALAFLQRFQRQVQMFDYLDAEGTSPGPNGHRDRDDMDRIGRTLWFTELPTADRQTGRAWLLDEEGFQRVEADIARELETHLHGAPAPTPRFSPIEEIPLASRRRPHAGGRAGAPHRDGAGRQVSGYAKELAKEQESAVRREAPLTDGKGGGRSGGPACPSAGTSAAARPTGTGRVRCTRSCRSWWKQRSRCAVPRSSRSRTFRARGTSTAGEARLLRSAQGSLLQLRPPSLRLGDAPVHARSSPLGPDLDSSASAGAYSQQQRSRGEARGRPPPTGVSATFVGQPGDEHDHCQHAWLSESCISSGSGPIS</sequence>
<feature type="transmembrane region" description="Helical" evidence="2">
    <location>
        <begin position="139"/>
        <end position="161"/>
    </location>
</feature>
<comment type="caution">
    <text evidence="3">The sequence shown here is derived from an EMBL/GenBank/DDBJ whole genome shotgun (WGS) entry which is preliminary data.</text>
</comment>
<proteinExistence type="predicted"/>
<keyword evidence="4" id="KW-1185">Reference proteome</keyword>
<feature type="region of interest" description="Disordered" evidence="1">
    <location>
        <begin position="285"/>
        <end position="369"/>
    </location>
</feature>